<keyword evidence="5" id="KW-0808">Transferase</keyword>
<keyword evidence="12" id="KW-0472">Membrane</keyword>
<feature type="compositionally biased region" description="Low complexity" evidence="15">
    <location>
        <begin position="124"/>
        <end position="137"/>
    </location>
</feature>
<accession>A0ABD3DNL1</accession>
<feature type="domain" description="RING-type" evidence="16">
    <location>
        <begin position="75"/>
        <end position="117"/>
    </location>
</feature>
<dbReference type="Gene3D" id="3.30.40.10">
    <property type="entry name" value="Zinc/RING finger domain, C3HC4 (zinc finger)"/>
    <property type="match status" value="1"/>
</dbReference>
<evidence type="ECO:0000256" key="7">
    <source>
        <dbReference type="ARBA" id="ARBA00022723"/>
    </source>
</evidence>
<proteinExistence type="inferred from homology"/>
<comment type="caution">
    <text evidence="17">The sequence shown here is derived from an EMBL/GenBank/DDBJ whole genome shotgun (WGS) entry which is preliminary data.</text>
</comment>
<comment type="pathway">
    <text evidence="3">Protein modification; protein ubiquitination.</text>
</comment>
<dbReference type="Proteomes" id="UP001632038">
    <property type="component" value="Unassembled WGS sequence"/>
</dbReference>
<dbReference type="PANTHER" id="PTHR45768">
    <property type="entry name" value="E3 UBIQUITIN-PROTEIN LIGASE RNF13-LIKE"/>
    <property type="match status" value="1"/>
</dbReference>
<evidence type="ECO:0000256" key="5">
    <source>
        <dbReference type="ARBA" id="ARBA00022679"/>
    </source>
</evidence>
<sequence>MSNPTSRCLIKRPSFSLNSQSNTFQDASNYSSHSFQRQLQHLFSLHDSGLDRALIDALPVFYYKDIMGSKEPFDCAVCLCGFSDGDKLKSIPNCNHAFHVHCIETWLLSNSTCPLCRSLIGNNNNNNNSSNSTTTSSGMSFGDPTENRSLSGVNESFSQERVFSVRLGKFKNSNGGLEIREKTRFEVSSSNIDARRCYSMGAFQYVVDDTDLQVTFSGDGGRTKDEARRTTEQCNDNTELEGKKIVNPRSRGDSFSVSKIWLWSKRGKFSGFDRSDLV</sequence>
<evidence type="ECO:0000256" key="14">
    <source>
        <dbReference type="PROSITE-ProRule" id="PRU00175"/>
    </source>
</evidence>
<dbReference type="Pfam" id="PF13639">
    <property type="entry name" value="zf-RING_2"/>
    <property type="match status" value="1"/>
</dbReference>
<keyword evidence="6" id="KW-0812">Transmembrane</keyword>
<evidence type="ECO:0000256" key="9">
    <source>
        <dbReference type="ARBA" id="ARBA00022786"/>
    </source>
</evidence>
<dbReference type="InterPro" id="IPR001841">
    <property type="entry name" value="Znf_RING"/>
</dbReference>
<evidence type="ECO:0000256" key="6">
    <source>
        <dbReference type="ARBA" id="ARBA00022692"/>
    </source>
</evidence>
<dbReference type="EC" id="2.3.2.27" evidence="4"/>
<evidence type="ECO:0000256" key="8">
    <source>
        <dbReference type="ARBA" id="ARBA00022771"/>
    </source>
</evidence>
<evidence type="ECO:0000256" key="12">
    <source>
        <dbReference type="ARBA" id="ARBA00023136"/>
    </source>
</evidence>
<dbReference type="SMART" id="SM00184">
    <property type="entry name" value="RING"/>
    <property type="match status" value="1"/>
</dbReference>
<protein>
    <recommendedName>
        <fullName evidence="4">RING-type E3 ubiquitin transferase</fullName>
        <ecNumber evidence="4">2.3.2.27</ecNumber>
    </recommendedName>
</protein>
<evidence type="ECO:0000259" key="16">
    <source>
        <dbReference type="PROSITE" id="PS50089"/>
    </source>
</evidence>
<dbReference type="FunFam" id="3.30.40.10:FF:000187">
    <property type="entry name" value="E3 ubiquitin-protein ligase ATL6"/>
    <property type="match status" value="1"/>
</dbReference>
<evidence type="ECO:0000256" key="10">
    <source>
        <dbReference type="ARBA" id="ARBA00022833"/>
    </source>
</evidence>
<evidence type="ECO:0000256" key="15">
    <source>
        <dbReference type="SAM" id="MobiDB-lite"/>
    </source>
</evidence>
<dbReference type="GO" id="GO:0016020">
    <property type="term" value="C:membrane"/>
    <property type="evidence" value="ECO:0007669"/>
    <property type="project" value="UniProtKB-SubCell"/>
</dbReference>
<dbReference type="PROSITE" id="PS50089">
    <property type="entry name" value="ZF_RING_2"/>
    <property type="match status" value="1"/>
</dbReference>
<evidence type="ECO:0000256" key="13">
    <source>
        <dbReference type="ARBA" id="ARBA00024209"/>
    </source>
</evidence>
<keyword evidence="11" id="KW-1133">Transmembrane helix</keyword>
<dbReference type="GO" id="GO:0061630">
    <property type="term" value="F:ubiquitin protein ligase activity"/>
    <property type="evidence" value="ECO:0007669"/>
    <property type="project" value="UniProtKB-EC"/>
</dbReference>
<evidence type="ECO:0000256" key="11">
    <source>
        <dbReference type="ARBA" id="ARBA00022989"/>
    </source>
</evidence>
<comment type="catalytic activity">
    <reaction evidence="1">
        <text>S-ubiquitinyl-[E2 ubiquitin-conjugating enzyme]-L-cysteine + [acceptor protein]-L-lysine = [E2 ubiquitin-conjugating enzyme]-L-cysteine + N(6)-ubiquitinyl-[acceptor protein]-L-lysine.</text>
        <dbReference type="EC" id="2.3.2.27"/>
    </reaction>
</comment>
<dbReference type="CDD" id="cd16461">
    <property type="entry name" value="RING-H2_EL5-like"/>
    <property type="match status" value="1"/>
</dbReference>
<evidence type="ECO:0000313" key="18">
    <source>
        <dbReference type="Proteomes" id="UP001632038"/>
    </source>
</evidence>
<keyword evidence="10" id="KW-0862">Zinc</keyword>
<keyword evidence="8 14" id="KW-0863">Zinc-finger</keyword>
<organism evidence="17 18">
    <name type="scientific">Castilleja foliolosa</name>
    <dbReference type="NCBI Taxonomy" id="1961234"/>
    <lineage>
        <taxon>Eukaryota</taxon>
        <taxon>Viridiplantae</taxon>
        <taxon>Streptophyta</taxon>
        <taxon>Embryophyta</taxon>
        <taxon>Tracheophyta</taxon>
        <taxon>Spermatophyta</taxon>
        <taxon>Magnoliopsida</taxon>
        <taxon>eudicotyledons</taxon>
        <taxon>Gunneridae</taxon>
        <taxon>Pentapetalae</taxon>
        <taxon>asterids</taxon>
        <taxon>lamiids</taxon>
        <taxon>Lamiales</taxon>
        <taxon>Orobanchaceae</taxon>
        <taxon>Pedicularideae</taxon>
        <taxon>Castillejinae</taxon>
        <taxon>Castilleja</taxon>
    </lineage>
</organism>
<evidence type="ECO:0000256" key="1">
    <source>
        <dbReference type="ARBA" id="ARBA00000900"/>
    </source>
</evidence>
<comment type="subcellular location">
    <subcellularLocation>
        <location evidence="2">Membrane</location>
        <topology evidence="2">Single-pass membrane protein</topology>
    </subcellularLocation>
</comment>
<keyword evidence="18" id="KW-1185">Reference proteome</keyword>
<keyword evidence="9" id="KW-0833">Ubl conjugation pathway</keyword>
<gene>
    <name evidence="17" type="ORF">CASFOL_013276</name>
</gene>
<dbReference type="InterPro" id="IPR013083">
    <property type="entry name" value="Znf_RING/FYVE/PHD"/>
</dbReference>
<dbReference type="AlphaFoldDB" id="A0ABD3DNL1"/>
<evidence type="ECO:0000313" key="17">
    <source>
        <dbReference type="EMBL" id="KAL3642461.1"/>
    </source>
</evidence>
<keyword evidence="7" id="KW-0479">Metal-binding</keyword>
<evidence type="ECO:0000256" key="2">
    <source>
        <dbReference type="ARBA" id="ARBA00004167"/>
    </source>
</evidence>
<dbReference type="PANTHER" id="PTHR45768:SF18">
    <property type="entry name" value="RING-H2 FINGER PROTEIN ATL47-RELATED"/>
    <property type="match status" value="1"/>
</dbReference>
<reference evidence="18" key="1">
    <citation type="journal article" date="2024" name="IScience">
        <title>Strigolactones Initiate the Formation of Haustorium-like Structures in Castilleja.</title>
        <authorList>
            <person name="Buerger M."/>
            <person name="Peterson D."/>
            <person name="Chory J."/>
        </authorList>
    </citation>
    <scope>NUCLEOTIDE SEQUENCE [LARGE SCALE GENOMIC DNA]</scope>
</reference>
<dbReference type="SUPFAM" id="SSF57850">
    <property type="entry name" value="RING/U-box"/>
    <property type="match status" value="1"/>
</dbReference>
<dbReference type="GO" id="GO:0008270">
    <property type="term" value="F:zinc ion binding"/>
    <property type="evidence" value="ECO:0007669"/>
    <property type="project" value="UniProtKB-KW"/>
</dbReference>
<evidence type="ECO:0000256" key="3">
    <source>
        <dbReference type="ARBA" id="ARBA00004906"/>
    </source>
</evidence>
<comment type="similarity">
    <text evidence="13">Belongs to the RING-type zinc finger family. ATL subfamily.</text>
</comment>
<evidence type="ECO:0000256" key="4">
    <source>
        <dbReference type="ARBA" id="ARBA00012483"/>
    </source>
</evidence>
<dbReference type="EMBL" id="JAVIJP010000016">
    <property type="protein sequence ID" value="KAL3642461.1"/>
    <property type="molecule type" value="Genomic_DNA"/>
</dbReference>
<name>A0ABD3DNL1_9LAMI</name>
<feature type="region of interest" description="Disordered" evidence="15">
    <location>
        <begin position="124"/>
        <end position="152"/>
    </location>
</feature>